<organism evidence="4">
    <name type="scientific">Thermocrinis ruber</name>
    <dbReference type="NCBI Taxonomy" id="75906"/>
    <lineage>
        <taxon>Bacteria</taxon>
        <taxon>Pseudomonadati</taxon>
        <taxon>Aquificota</taxon>
        <taxon>Aquificia</taxon>
        <taxon>Aquificales</taxon>
        <taxon>Aquificaceae</taxon>
        <taxon>Thermocrinis</taxon>
    </lineage>
</organism>
<proteinExistence type="inferred from homology"/>
<dbReference type="GO" id="GO:0003824">
    <property type="term" value="F:catalytic activity"/>
    <property type="evidence" value="ECO:0007669"/>
    <property type="project" value="InterPro"/>
</dbReference>
<name>A0A7C5X1Z2_9AQUI</name>
<dbReference type="PANTHER" id="PTHR36306">
    <property type="entry name" value="ALPHA-AMYLASE-RELATED-RELATED"/>
    <property type="match status" value="1"/>
</dbReference>
<comment type="similarity">
    <text evidence="1">Belongs to the glycosyl hydrolase 57 family.</text>
</comment>
<dbReference type="InterPro" id="IPR052046">
    <property type="entry name" value="GH57_Enzymes"/>
</dbReference>
<dbReference type="Pfam" id="PF12055">
    <property type="entry name" value="DUF3536"/>
    <property type="match status" value="1"/>
</dbReference>
<reference evidence="4" key="1">
    <citation type="journal article" date="2020" name="mSystems">
        <title>Genome- and Community-Level Interaction Insights into Carbon Utilization and Element Cycling Functions of Hydrothermarchaeota in Hydrothermal Sediment.</title>
        <authorList>
            <person name="Zhou Z."/>
            <person name="Liu Y."/>
            <person name="Xu W."/>
            <person name="Pan J."/>
            <person name="Luo Z.H."/>
            <person name="Li M."/>
        </authorList>
    </citation>
    <scope>NUCLEOTIDE SEQUENCE [LARGE SCALE GENOMIC DNA]</scope>
    <source>
        <strain evidence="4">SpSt-114</strain>
    </source>
</reference>
<dbReference type="GO" id="GO:0005975">
    <property type="term" value="P:carbohydrate metabolic process"/>
    <property type="evidence" value="ECO:0007669"/>
    <property type="project" value="InterPro"/>
</dbReference>
<dbReference type="InterPro" id="IPR011330">
    <property type="entry name" value="Glyco_hydro/deAcase_b/a-brl"/>
</dbReference>
<evidence type="ECO:0000256" key="2">
    <source>
        <dbReference type="ARBA" id="ARBA00023277"/>
    </source>
</evidence>
<dbReference type="InterPro" id="IPR021923">
    <property type="entry name" value="DUF3536"/>
</dbReference>
<keyword evidence="2" id="KW-0119">Carbohydrate metabolism</keyword>
<dbReference type="PANTHER" id="PTHR36306:SF3">
    <property type="entry name" value="GLYCOSIDE HYDROLASE FAMILY 57"/>
    <property type="match status" value="1"/>
</dbReference>
<gene>
    <name evidence="4" type="ORF">ENN04_07055</name>
</gene>
<dbReference type="AlphaFoldDB" id="A0A7C5X1Z2"/>
<dbReference type="Pfam" id="PF03065">
    <property type="entry name" value="Glyco_hydro_57"/>
    <property type="match status" value="1"/>
</dbReference>
<dbReference type="Gene3D" id="3.20.110.20">
    <property type="match status" value="1"/>
</dbReference>
<dbReference type="InterPro" id="IPR004300">
    <property type="entry name" value="Glyco_hydro_57_N"/>
</dbReference>
<dbReference type="EMBL" id="DSAC01000088">
    <property type="protein sequence ID" value="HHO74371.1"/>
    <property type="molecule type" value="Genomic_DNA"/>
</dbReference>
<accession>A0A7C5X1Z2</accession>
<evidence type="ECO:0000259" key="3">
    <source>
        <dbReference type="Pfam" id="PF03065"/>
    </source>
</evidence>
<sequence>MRNLIIHGHFYQPFRENPYLGEIPLEEGAHPFEDWNERIYRECYLPVAYAHYREDGTTKDIINGYKHLSFNMGWTLTHWLEKKHPELLEKVKEGRGHALATTFNHTILPLDPLEDREVQIVWGIRAYERFFGRKPLGFWLPELAVDEETLKLLKKHGIEFIILAPHQVKGNAKYLWVENLAVFVYDGELSHGVSFGELLVSAEKLHQLMKNKEPPVVIATDGETFGHHKKFGELALAYLFKKYPDDFTTLEDYYRAQKPNQRGELVPYTSWSCVHGVERWRSNCGCSAGGLPGWHQKWRAPLREGLENLRTMVKEKAYSTLEKYLREPSIALLDYVDVILEGYSQSAKGDFLRKHAKRRLSAKEIVEVFKSLSAIKYMHLAFSSDGWFFADISGIETVKNLLFAKRAIDLLELEDGEKVLMEYLQQAPSNVIAYGNGLGVWQKLVKPQVYEPKTIAKTAVFLHLSEEKNLGRWEYEVQEKEEGFSVKLKDSETEETFSFKIEWEELNLEEVPDRFLGRILKSWMESFEEGYLSFLSDYMHLLEEIAYYSKSKNFEFLEDVKDHTEFLLRLKLKELLAKDKDVKAIRELFNRAQKLGLDLKAHRLAKHLVELCLSKLEEGEEGELLEIVELIKDYNTKVGRFELMIDLWEVQNKVWERRHSIKNKKIFELLNLQPYATE</sequence>
<evidence type="ECO:0000313" key="4">
    <source>
        <dbReference type="EMBL" id="HHO74371.1"/>
    </source>
</evidence>
<comment type="caution">
    <text evidence="4">The sequence shown here is derived from an EMBL/GenBank/DDBJ whole genome shotgun (WGS) entry which is preliminary data.</text>
</comment>
<protein>
    <submittedName>
        <fullName evidence="4">DUF3536 domain-containing protein</fullName>
    </submittedName>
</protein>
<dbReference type="SUPFAM" id="SSF88713">
    <property type="entry name" value="Glycoside hydrolase/deacetylase"/>
    <property type="match status" value="1"/>
</dbReference>
<feature type="domain" description="Glycoside hydrolase family 57 N-terminal" evidence="3">
    <location>
        <begin position="24"/>
        <end position="241"/>
    </location>
</feature>
<evidence type="ECO:0000256" key="1">
    <source>
        <dbReference type="ARBA" id="ARBA00006821"/>
    </source>
</evidence>